<dbReference type="AlphaFoldDB" id="A0A2A9E9I0"/>
<feature type="chain" id="PRO_5013129109" description="LPXTG-motif cell wall-anchored protein" evidence="2">
    <location>
        <begin position="24"/>
        <end position="241"/>
    </location>
</feature>
<protein>
    <recommendedName>
        <fullName evidence="5">LPXTG-motif cell wall-anchored protein</fullName>
    </recommendedName>
</protein>
<feature type="transmembrane region" description="Helical" evidence="1">
    <location>
        <begin position="214"/>
        <end position="235"/>
    </location>
</feature>
<organism evidence="3 4">
    <name type="scientific">Flavimobilis soli</name>
    <dbReference type="NCBI Taxonomy" id="442709"/>
    <lineage>
        <taxon>Bacteria</taxon>
        <taxon>Bacillati</taxon>
        <taxon>Actinomycetota</taxon>
        <taxon>Actinomycetes</taxon>
        <taxon>Micrococcales</taxon>
        <taxon>Jonesiaceae</taxon>
        <taxon>Flavimobilis</taxon>
    </lineage>
</organism>
<comment type="caution">
    <text evidence="3">The sequence shown here is derived from an EMBL/GenBank/DDBJ whole genome shotgun (WGS) entry which is preliminary data.</text>
</comment>
<feature type="signal peptide" evidence="2">
    <location>
        <begin position="1"/>
        <end position="23"/>
    </location>
</feature>
<evidence type="ECO:0008006" key="5">
    <source>
        <dbReference type="Google" id="ProtNLM"/>
    </source>
</evidence>
<keyword evidence="1" id="KW-0472">Membrane</keyword>
<dbReference type="Proteomes" id="UP000221394">
    <property type="component" value="Unassembled WGS sequence"/>
</dbReference>
<gene>
    <name evidence="3" type="ORF">ATL41_0163</name>
</gene>
<keyword evidence="2" id="KW-0732">Signal</keyword>
<evidence type="ECO:0000313" key="4">
    <source>
        <dbReference type="Proteomes" id="UP000221394"/>
    </source>
</evidence>
<evidence type="ECO:0000313" key="3">
    <source>
        <dbReference type="EMBL" id="PFG35483.1"/>
    </source>
</evidence>
<evidence type="ECO:0000256" key="2">
    <source>
        <dbReference type="SAM" id="SignalP"/>
    </source>
</evidence>
<sequence length="241" mass="24600">MRRIAVAALTVLLALGLAPAAGAAGVAATASGPARTASDGQTYGGCLGVTIVVDFGDLDGDGQRGGAIQCEPTTGRALDVLQAAGVKLEGTASMGLAFVCRVEGRPAADEAIALPDGSTRTESCQRTPPASAYWSLWVATWDSQADEWTYATSGVGDIQLGARDAIALVYAVGRDEGLPPLMSPEKARWLELPSGWEGRVPAGDVNGDGDGPAVAVYAGGALLLVLVGAAVVLAARRRRWR</sequence>
<dbReference type="RefSeq" id="WP_098456778.1">
    <property type="nucleotide sequence ID" value="NZ_PDJH01000001.1"/>
</dbReference>
<name>A0A2A9E9I0_9MICO</name>
<keyword evidence="1" id="KW-1133">Transmembrane helix</keyword>
<evidence type="ECO:0000256" key="1">
    <source>
        <dbReference type="SAM" id="Phobius"/>
    </source>
</evidence>
<reference evidence="3 4" key="1">
    <citation type="submission" date="2017-10" db="EMBL/GenBank/DDBJ databases">
        <title>Sequencing the genomes of 1000 actinobacteria strains.</title>
        <authorList>
            <person name="Klenk H.-P."/>
        </authorList>
    </citation>
    <scope>NUCLEOTIDE SEQUENCE [LARGE SCALE GENOMIC DNA]</scope>
    <source>
        <strain evidence="3 4">DSM 21574</strain>
    </source>
</reference>
<accession>A0A2A9E9I0</accession>
<keyword evidence="4" id="KW-1185">Reference proteome</keyword>
<dbReference type="OrthoDB" id="4401005at2"/>
<keyword evidence="1" id="KW-0812">Transmembrane</keyword>
<dbReference type="EMBL" id="PDJH01000001">
    <property type="protein sequence ID" value="PFG35483.1"/>
    <property type="molecule type" value="Genomic_DNA"/>
</dbReference>
<proteinExistence type="predicted"/>